<keyword evidence="2" id="KW-0812">Transmembrane</keyword>
<comment type="caution">
    <text evidence="3">The sequence shown here is derived from an EMBL/GenBank/DDBJ whole genome shotgun (WGS) entry which is preliminary data.</text>
</comment>
<protein>
    <submittedName>
        <fullName evidence="3">Uncharacterized protein</fullName>
    </submittedName>
</protein>
<feature type="compositionally biased region" description="Basic and acidic residues" evidence="1">
    <location>
        <begin position="253"/>
        <end position="266"/>
    </location>
</feature>
<feature type="region of interest" description="Disordered" evidence="1">
    <location>
        <begin position="128"/>
        <end position="149"/>
    </location>
</feature>
<evidence type="ECO:0000313" key="3">
    <source>
        <dbReference type="EMBL" id="PNS19147.1"/>
    </source>
</evidence>
<dbReference type="STRING" id="2082308.A0A2K1QVR5"/>
<evidence type="ECO:0000256" key="1">
    <source>
        <dbReference type="SAM" id="MobiDB-lite"/>
    </source>
</evidence>
<feature type="region of interest" description="Disordered" evidence="1">
    <location>
        <begin position="38"/>
        <end position="62"/>
    </location>
</feature>
<keyword evidence="2" id="KW-0472">Membrane</keyword>
<dbReference type="Proteomes" id="UP000243797">
    <property type="component" value="Unassembled WGS sequence"/>
</dbReference>
<evidence type="ECO:0000313" key="4">
    <source>
        <dbReference type="Proteomes" id="UP000243797"/>
    </source>
</evidence>
<reference evidence="3 4" key="1">
    <citation type="submission" date="2017-06" db="EMBL/GenBank/DDBJ databases">
        <title>Draft genome sequence of a variant of Elsinoe murrayae.</title>
        <authorList>
            <person name="Cheng Q."/>
        </authorList>
    </citation>
    <scope>NUCLEOTIDE SEQUENCE [LARGE SCALE GENOMIC DNA]</scope>
    <source>
        <strain evidence="3 4">CQ-2017a</strain>
    </source>
</reference>
<keyword evidence="2" id="KW-1133">Transmembrane helix</keyword>
<organism evidence="3 4">
    <name type="scientific">Sphaceloma murrayae</name>
    <dbReference type="NCBI Taxonomy" id="2082308"/>
    <lineage>
        <taxon>Eukaryota</taxon>
        <taxon>Fungi</taxon>
        <taxon>Dikarya</taxon>
        <taxon>Ascomycota</taxon>
        <taxon>Pezizomycotina</taxon>
        <taxon>Dothideomycetes</taxon>
        <taxon>Dothideomycetidae</taxon>
        <taxon>Myriangiales</taxon>
        <taxon>Elsinoaceae</taxon>
        <taxon>Sphaceloma</taxon>
    </lineage>
</organism>
<dbReference type="AlphaFoldDB" id="A0A2K1QVR5"/>
<evidence type="ECO:0000256" key="2">
    <source>
        <dbReference type="SAM" id="Phobius"/>
    </source>
</evidence>
<name>A0A2K1QVR5_9PEZI</name>
<feature type="transmembrane region" description="Helical" evidence="2">
    <location>
        <begin position="79"/>
        <end position="101"/>
    </location>
</feature>
<feature type="compositionally biased region" description="Basic and acidic residues" evidence="1">
    <location>
        <begin position="296"/>
        <end position="337"/>
    </location>
</feature>
<accession>A0A2K1QVR5</accession>
<feature type="compositionally biased region" description="Low complexity" evidence="1">
    <location>
        <begin position="282"/>
        <end position="294"/>
    </location>
</feature>
<dbReference type="InParanoid" id="A0A2K1QVR5"/>
<keyword evidence="4" id="KW-1185">Reference proteome</keyword>
<dbReference type="EMBL" id="NKHZ01000033">
    <property type="protein sequence ID" value="PNS19147.1"/>
    <property type="molecule type" value="Genomic_DNA"/>
</dbReference>
<proteinExistence type="predicted"/>
<sequence>MAPAPLTPDMVRHLTAQPASLLHRSAHLLTRAAASLLPPTTTTSSSPAQLAARAASRTTPTPWQKCRGCKAPETFNNRFYFALFAILGVALVVGSIWFFFWARNGGFQYQEGDWEDYKTVVLRRKGPDGKTLPSASVSGRSAKTGMTRGEEDWERARWAAMSVVARDEKGRKGIMAKRGWGGTHSYTYKDDFTSYEGEAKYQMTEVGSLPDYDMPVIGGKRKKEHRAGRDDKVPGAWDVDVEAGQGHHGKRYRDRDVRSYAKEKPARVGGMNRPADGTHYDSSANGSEISSNSGYHSRENPRHARAEKRVLTEAEKMERQWRREARRAARELEKEKAGVSAGSSRNASPTKREGLQRGGARRTPSPQKKRQGREYSFSKPEGESYMNAYRPGR</sequence>
<gene>
    <name evidence="3" type="ORF">CAC42_1883</name>
</gene>
<feature type="region of interest" description="Disordered" evidence="1">
    <location>
        <begin position="220"/>
        <end position="393"/>
    </location>
</feature>
<dbReference type="OrthoDB" id="5393404at2759"/>